<comment type="similarity">
    <text evidence="7">Belongs to the transglycosylase MltG family.</text>
</comment>
<evidence type="ECO:0000256" key="4">
    <source>
        <dbReference type="ARBA" id="ARBA00023136"/>
    </source>
</evidence>
<evidence type="ECO:0000256" key="7">
    <source>
        <dbReference type="HAMAP-Rule" id="MF_02065"/>
    </source>
</evidence>
<evidence type="ECO:0000256" key="1">
    <source>
        <dbReference type="ARBA" id="ARBA00022475"/>
    </source>
</evidence>
<dbReference type="GO" id="GO:0008932">
    <property type="term" value="F:lytic endotransglycosylase activity"/>
    <property type="evidence" value="ECO:0007669"/>
    <property type="project" value="UniProtKB-UniRule"/>
</dbReference>
<dbReference type="NCBIfam" id="TIGR00247">
    <property type="entry name" value="endolytic transglycosylase MltG"/>
    <property type="match status" value="1"/>
</dbReference>
<evidence type="ECO:0000313" key="9">
    <source>
        <dbReference type="Proteomes" id="UP000282483"/>
    </source>
</evidence>
<proteinExistence type="inferred from homology"/>
<dbReference type="InterPro" id="IPR003770">
    <property type="entry name" value="MLTG-like"/>
</dbReference>
<evidence type="ECO:0000256" key="2">
    <source>
        <dbReference type="ARBA" id="ARBA00022692"/>
    </source>
</evidence>
<organism evidence="8 9">
    <name type="scientific">Candidatus Rickettsiella viridis</name>
    <dbReference type="NCBI Taxonomy" id="676208"/>
    <lineage>
        <taxon>Bacteria</taxon>
        <taxon>Pseudomonadati</taxon>
        <taxon>Pseudomonadota</taxon>
        <taxon>Gammaproteobacteria</taxon>
        <taxon>Legionellales</taxon>
        <taxon>Coxiellaceae</taxon>
        <taxon>Rickettsiella</taxon>
    </lineage>
</organism>
<dbReference type="Pfam" id="PF02618">
    <property type="entry name" value="YceG"/>
    <property type="match status" value="1"/>
</dbReference>
<dbReference type="Proteomes" id="UP000282483">
    <property type="component" value="Chromosome"/>
</dbReference>
<dbReference type="RefSeq" id="WP_126322716.1">
    <property type="nucleotide sequence ID" value="NZ_AP018005.1"/>
</dbReference>
<dbReference type="GO" id="GO:0005886">
    <property type="term" value="C:plasma membrane"/>
    <property type="evidence" value="ECO:0007669"/>
    <property type="project" value="UniProtKB-UniRule"/>
</dbReference>
<reference evidence="8 9" key="1">
    <citation type="submission" date="2017-03" db="EMBL/GenBank/DDBJ databases">
        <title>The genome sequence of Candidatus Rickettsiella viridis.</title>
        <authorList>
            <person name="Nikoh N."/>
            <person name="Tsuchida T."/>
            <person name="Yamaguchi K."/>
            <person name="Maeda T."/>
            <person name="Shigenobu S."/>
            <person name="Fukatsu T."/>
        </authorList>
    </citation>
    <scope>NUCLEOTIDE SEQUENCE [LARGE SCALE GENOMIC DNA]</scope>
    <source>
        <strain evidence="8 9">Ap-RA04</strain>
    </source>
</reference>
<evidence type="ECO:0000256" key="5">
    <source>
        <dbReference type="ARBA" id="ARBA00023239"/>
    </source>
</evidence>
<dbReference type="Gene3D" id="3.30.160.60">
    <property type="entry name" value="Classic Zinc Finger"/>
    <property type="match status" value="1"/>
</dbReference>
<dbReference type="EMBL" id="AP018005">
    <property type="protein sequence ID" value="BBB15245.1"/>
    <property type="molecule type" value="Genomic_DNA"/>
</dbReference>
<dbReference type="HAMAP" id="MF_02065">
    <property type="entry name" value="MltG"/>
    <property type="match status" value="1"/>
</dbReference>
<comment type="function">
    <text evidence="7">Functions as a peptidoglycan terminase that cleaves nascent peptidoglycan strands endolytically to terminate their elongation.</text>
</comment>
<dbReference type="AlphaFoldDB" id="A0A2Z5UW02"/>
<dbReference type="GO" id="GO:0071555">
    <property type="term" value="P:cell wall organization"/>
    <property type="evidence" value="ECO:0007669"/>
    <property type="project" value="UniProtKB-KW"/>
</dbReference>
<keyword evidence="1 7" id="KW-1003">Cell membrane</keyword>
<feature type="site" description="Important for catalytic activity" evidence="7">
    <location>
        <position position="217"/>
    </location>
</feature>
<keyword evidence="9" id="KW-1185">Reference proteome</keyword>
<keyword evidence="6 7" id="KW-0961">Cell wall biogenesis/degradation</keyword>
<gene>
    <name evidence="7" type="primary">mltG</name>
    <name evidence="8" type="ORF">RVIR1_07560</name>
</gene>
<dbReference type="Gene3D" id="3.30.1490.480">
    <property type="entry name" value="Endolytic murein transglycosylase"/>
    <property type="match status" value="1"/>
</dbReference>
<evidence type="ECO:0000313" key="8">
    <source>
        <dbReference type="EMBL" id="BBB15245.1"/>
    </source>
</evidence>
<dbReference type="EC" id="4.2.2.29" evidence="7"/>
<keyword evidence="3 7" id="KW-1133">Transmembrane helix</keyword>
<dbReference type="CDD" id="cd08010">
    <property type="entry name" value="MltG_like"/>
    <property type="match status" value="1"/>
</dbReference>
<dbReference type="KEGG" id="rvi:RVIR1_07560"/>
<dbReference type="GO" id="GO:0009252">
    <property type="term" value="P:peptidoglycan biosynthetic process"/>
    <property type="evidence" value="ECO:0007669"/>
    <property type="project" value="UniProtKB-UniRule"/>
</dbReference>
<sequence>MSKKLTLIALIVFFLSIFLTYFAVQYHRFLITPLSKTEVIHYVLKPGSSMHRLVDDLQAQGFIQHPRFFYFLAYSKGATNKLKTGEYLFDPGTTPDQLVDQMLSGRVILHRFTIVEGWTFQQLLTALQALPYVKHTLSQISSEQVLANLGLPPENPEGLFFPATYYFSLGAKDTDLLKWSYLLLEKKLNQEWLKRASDLPYKTSYEALIAASLVEKETAIPKERPMISGVIARRLEKGIPLQIDSSIIYGLGRHYTGKITLDDLRKDTLYNTYTRKGLPPTPIAMPSLSSIQATLHPDGTQNLYFVAKGDGSHQFSSNLAEHNRAVQIYQLDRRYPIIGKKTKGCQSLWYLSKQMKSLFCQLNEVNSH</sequence>
<name>A0A2Z5UW02_9COXI</name>
<keyword evidence="7" id="KW-0997">Cell inner membrane</keyword>
<evidence type="ECO:0000256" key="3">
    <source>
        <dbReference type="ARBA" id="ARBA00022989"/>
    </source>
</evidence>
<comment type="catalytic activity">
    <reaction evidence="7">
        <text>a peptidoglycan chain = a peptidoglycan chain with N-acetyl-1,6-anhydromuramyl-[peptide] at the reducing end + a peptidoglycan chain with N-acetylglucosamine at the non-reducing end.</text>
        <dbReference type="EC" id="4.2.2.29"/>
    </reaction>
</comment>
<dbReference type="PANTHER" id="PTHR30518">
    <property type="entry name" value="ENDOLYTIC MUREIN TRANSGLYCOSYLASE"/>
    <property type="match status" value="1"/>
</dbReference>
<keyword evidence="5 7" id="KW-0456">Lyase</keyword>
<evidence type="ECO:0000256" key="6">
    <source>
        <dbReference type="ARBA" id="ARBA00023316"/>
    </source>
</evidence>
<keyword evidence="2 7" id="KW-0812">Transmembrane</keyword>
<keyword evidence="4 7" id="KW-0472">Membrane</keyword>
<dbReference type="FunFam" id="3.30.160.60:FF:000242">
    <property type="entry name" value="Endolytic murein transglycosylase"/>
    <property type="match status" value="1"/>
</dbReference>
<accession>A0A2Z5UW02</accession>
<dbReference type="OrthoDB" id="9814591at2"/>
<dbReference type="PANTHER" id="PTHR30518:SF2">
    <property type="entry name" value="ENDOLYTIC MUREIN TRANSGLYCOSYLASE"/>
    <property type="match status" value="1"/>
</dbReference>
<protein>
    <recommendedName>
        <fullName evidence="7">Endolytic murein transglycosylase</fullName>
        <ecNumber evidence="7">4.2.2.29</ecNumber>
    </recommendedName>
    <alternativeName>
        <fullName evidence="7">Peptidoglycan lytic transglycosylase</fullName>
    </alternativeName>
    <alternativeName>
        <fullName evidence="7">Peptidoglycan polymerization terminase</fullName>
    </alternativeName>
</protein>